<accession>A0ABS1FAL1</accession>
<protein>
    <submittedName>
        <fullName evidence="1">Uncharacterized protein</fullName>
    </submittedName>
</protein>
<dbReference type="Proteomes" id="UP000652760">
    <property type="component" value="Unassembled WGS sequence"/>
</dbReference>
<reference evidence="2" key="1">
    <citation type="submission" date="2021-01" db="EMBL/GenBank/DDBJ databases">
        <title>Genome public.</title>
        <authorList>
            <person name="Liu C."/>
            <person name="Sun Q."/>
        </authorList>
    </citation>
    <scope>NUCLEOTIDE SEQUENCE [LARGE SCALE GENOMIC DNA]</scope>
    <source>
        <strain evidence="2">YIM B02556</strain>
    </source>
</reference>
<evidence type="ECO:0000313" key="2">
    <source>
        <dbReference type="Proteomes" id="UP000652760"/>
    </source>
</evidence>
<proteinExistence type="predicted"/>
<gene>
    <name evidence="1" type="ORF">JHL17_22980</name>
</gene>
<evidence type="ECO:0000313" key="1">
    <source>
        <dbReference type="EMBL" id="MBK1840272.1"/>
    </source>
</evidence>
<dbReference type="EMBL" id="JAENHM010000060">
    <property type="protein sequence ID" value="MBK1840272.1"/>
    <property type="molecule type" value="Genomic_DNA"/>
</dbReference>
<name>A0ABS1FAL1_9PROT</name>
<dbReference type="RefSeq" id="WP_200196712.1">
    <property type="nucleotide sequence ID" value="NZ_JAENHM010000060.1"/>
</dbReference>
<comment type="caution">
    <text evidence="1">The sequence shown here is derived from an EMBL/GenBank/DDBJ whole genome shotgun (WGS) entry which is preliminary data.</text>
</comment>
<keyword evidence="2" id="KW-1185">Reference proteome</keyword>
<sequence length="369" mass="39765">MTPENVRLANLRGGLAAVEVGARGIESVARNTACTRLRAIVIVGLTPSEVIKSVFKAEPDIMSPFAMTVTQGYERRLLGNGGSSLLTAYREKGLLTQAEVKITSVEDMAPGTKDPVARNRRVSETQRLIDMKHNGDPRAPNLILNPRMPLDIVGVSHPVELAYMVASDAERSYRIGVIKSFADRGGKTDKSDIRSACREAAVGTLALRQHIARRGGDPEMAEDRVDMVLRAPGSFNPRLFPAMRAESELASLVRALSTAPADLEEVERLLPVGATLADPRVIDRLPNNYRSNCKEHCALWERCRAQALAAGQPIILGDLAAEQLAAAGSISRAIDLMDGRGRPPDNEAEARLAAGLRDAGLVLDRIANG</sequence>
<organism evidence="1 2">
    <name type="scientific">Azospirillum endophyticum</name>
    <dbReference type="NCBI Taxonomy" id="2800326"/>
    <lineage>
        <taxon>Bacteria</taxon>
        <taxon>Pseudomonadati</taxon>
        <taxon>Pseudomonadota</taxon>
        <taxon>Alphaproteobacteria</taxon>
        <taxon>Rhodospirillales</taxon>
        <taxon>Azospirillaceae</taxon>
        <taxon>Azospirillum</taxon>
    </lineage>
</organism>